<dbReference type="EMBL" id="KZ825373">
    <property type="protein sequence ID" value="RAH42534.1"/>
    <property type="molecule type" value="Genomic_DNA"/>
</dbReference>
<protein>
    <submittedName>
        <fullName evidence="1">Uncharacterized protein</fullName>
    </submittedName>
</protein>
<name>A0ACD1FZY3_9EURO</name>
<gene>
    <name evidence="1" type="ORF">BO95DRAFT_466812</name>
</gene>
<sequence length="108" mass="12484">MIFKKRNIKDHELHPRRIGQLRERIQQLTRHSTIQGHVDEGLVSPFVKAQNTVNSEFHVYIADERTILDQTLLLGGFEGHEIQATVRVAPEYLDIQAVNLVTWNMDVV</sequence>
<proteinExistence type="predicted"/>
<evidence type="ECO:0000313" key="2">
    <source>
        <dbReference type="Proteomes" id="UP000249057"/>
    </source>
</evidence>
<dbReference type="Proteomes" id="UP000249057">
    <property type="component" value="Unassembled WGS sequence"/>
</dbReference>
<accession>A0ACD1FZY3</accession>
<organism evidence="1 2">
    <name type="scientific">Aspergillus brunneoviolaceus CBS 621.78</name>
    <dbReference type="NCBI Taxonomy" id="1450534"/>
    <lineage>
        <taxon>Eukaryota</taxon>
        <taxon>Fungi</taxon>
        <taxon>Dikarya</taxon>
        <taxon>Ascomycota</taxon>
        <taxon>Pezizomycotina</taxon>
        <taxon>Eurotiomycetes</taxon>
        <taxon>Eurotiomycetidae</taxon>
        <taxon>Eurotiales</taxon>
        <taxon>Aspergillaceae</taxon>
        <taxon>Aspergillus</taxon>
        <taxon>Aspergillus subgen. Circumdati</taxon>
    </lineage>
</organism>
<keyword evidence="2" id="KW-1185">Reference proteome</keyword>
<evidence type="ECO:0000313" key="1">
    <source>
        <dbReference type="EMBL" id="RAH42534.1"/>
    </source>
</evidence>
<reference evidence="1" key="1">
    <citation type="submission" date="2018-02" db="EMBL/GenBank/DDBJ databases">
        <title>The genomes of Aspergillus section Nigri reveals drivers in fungal speciation.</title>
        <authorList>
            <consortium name="DOE Joint Genome Institute"/>
            <person name="Vesth T.C."/>
            <person name="Nybo J."/>
            <person name="Theobald S."/>
            <person name="Brandl J."/>
            <person name="Frisvad J.C."/>
            <person name="Nielsen K.F."/>
            <person name="Lyhne E.K."/>
            <person name="Kogle M.E."/>
            <person name="Kuo A."/>
            <person name="Riley R."/>
            <person name="Clum A."/>
            <person name="Nolan M."/>
            <person name="Lipzen A."/>
            <person name="Salamov A."/>
            <person name="Henrissat B."/>
            <person name="Wiebenga A."/>
            <person name="De vries R.P."/>
            <person name="Grigoriev I.V."/>
            <person name="Mortensen U.H."/>
            <person name="Andersen M.R."/>
            <person name="Baker S.E."/>
        </authorList>
    </citation>
    <scope>NUCLEOTIDE SEQUENCE</scope>
    <source>
        <strain evidence="1">CBS 621.78</strain>
    </source>
</reference>